<dbReference type="InterPro" id="IPR000639">
    <property type="entry name" value="Epox_hydrolase-like"/>
</dbReference>
<evidence type="ECO:0000256" key="2">
    <source>
        <dbReference type="ARBA" id="ARBA00022797"/>
    </source>
</evidence>
<keyword evidence="3 4" id="KW-0378">Hydrolase</keyword>
<dbReference type="InterPro" id="IPR016292">
    <property type="entry name" value="Epoxide_hydrolase"/>
</dbReference>
<dbReference type="GO" id="GO:0004301">
    <property type="term" value="F:epoxide hydrolase activity"/>
    <property type="evidence" value="ECO:0007669"/>
    <property type="project" value="TreeGrafter"/>
</dbReference>
<sequence>MNRREFAKSAIAAALLGGLTDRSAVSQENTTMAKPTPFKIAISDDQLADLKARLSHTRWPDEPAGAGWMTGTNLDYMKKLTAYWLHDYDWRKAEASLNALPNYKVDIEGIALHFVHQPSKKKGATAILLLHGWPDSFYRYHKVVDALAEEFHVVVPSIPGTGFSGRTALPADKVADILAHLMNDVLGYDRFIVAGGDLGSVIAMSLAQRHSDKLIGFHLTDVGYPDQTTDFGALSGPEQGYAGAIQQWFFMHGAFNLVQATKPQSLAFAMNDSPVGLAAWIMSFMAGMGVGDEADARFGRDALLTNIMIYWLTETAASSFRIYNQNAMQPPTIKGKNTGVPVAVATEAPIPGGVRLPREWADRQTSGNVVQFHNMEKTGHFAAWEDPAFYVEDIKQFAALVTK</sequence>
<evidence type="ECO:0000313" key="5">
    <source>
        <dbReference type="Proteomes" id="UP000275530"/>
    </source>
</evidence>
<organism evidence="4 5">
    <name type="scientific">Mesorhizobium jarvisii</name>
    <dbReference type="NCBI Taxonomy" id="1777867"/>
    <lineage>
        <taxon>Bacteria</taxon>
        <taxon>Pseudomonadati</taxon>
        <taxon>Pseudomonadota</taxon>
        <taxon>Alphaproteobacteria</taxon>
        <taxon>Hyphomicrobiales</taxon>
        <taxon>Phyllobacteriaceae</taxon>
        <taxon>Mesorhizobium</taxon>
    </lineage>
</organism>
<reference evidence="4 5" key="1">
    <citation type="submission" date="2018-09" db="EMBL/GenBank/DDBJ databases">
        <title>Mesorhizobium carmichaelinearum sp. nov. isolated from Carmichaelinea spp. root nodules in New Zealand.</title>
        <authorList>
            <person name="De Meyer S.E."/>
        </authorList>
    </citation>
    <scope>NUCLEOTIDE SEQUENCE [LARGE SCALE GENOMIC DNA]</scope>
    <source>
        <strain evidence="4 5">LMG 28313</strain>
    </source>
</reference>
<dbReference type="AlphaFoldDB" id="A0A6M7TBZ8"/>
<dbReference type="PRINTS" id="PR00412">
    <property type="entry name" value="EPOXHYDRLASE"/>
</dbReference>
<dbReference type="SUPFAM" id="SSF53474">
    <property type="entry name" value="alpha/beta-Hydrolases"/>
    <property type="match status" value="1"/>
</dbReference>
<dbReference type="GO" id="GO:0097176">
    <property type="term" value="P:epoxide metabolic process"/>
    <property type="evidence" value="ECO:0007669"/>
    <property type="project" value="TreeGrafter"/>
</dbReference>
<dbReference type="PANTHER" id="PTHR21661">
    <property type="entry name" value="EPOXIDE HYDROLASE 1-RELATED"/>
    <property type="match status" value="1"/>
</dbReference>
<dbReference type="Proteomes" id="UP000275530">
    <property type="component" value="Unassembled WGS sequence"/>
</dbReference>
<comment type="similarity">
    <text evidence="1">Belongs to the peptidase S33 family.</text>
</comment>
<dbReference type="RefSeq" id="WP_064984426.1">
    <property type="nucleotide sequence ID" value="NZ_CP033507.1"/>
</dbReference>
<comment type="caution">
    <text evidence="4">The sequence shown here is derived from an EMBL/GenBank/DDBJ whole genome shotgun (WGS) entry which is preliminary data.</text>
</comment>
<gene>
    <name evidence="4" type="ORF">D3242_11605</name>
</gene>
<evidence type="ECO:0000313" key="4">
    <source>
        <dbReference type="EMBL" id="RJT34466.1"/>
    </source>
</evidence>
<dbReference type="Gene3D" id="3.40.50.1820">
    <property type="entry name" value="alpha/beta hydrolase"/>
    <property type="match status" value="1"/>
</dbReference>
<evidence type="ECO:0000256" key="1">
    <source>
        <dbReference type="ARBA" id="ARBA00010088"/>
    </source>
</evidence>
<name>A0A6M7TBZ8_9HYPH</name>
<dbReference type="InterPro" id="IPR029058">
    <property type="entry name" value="AB_hydrolase_fold"/>
</dbReference>
<keyword evidence="2" id="KW-0058">Aromatic hydrocarbons catabolism</keyword>
<dbReference type="PANTHER" id="PTHR21661:SF35">
    <property type="entry name" value="EPOXIDE HYDROLASE"/>
    <property type="match status" value="1"/>
</dbReference>
<dbReference type="PIRSF" id="PIRSF001112">
    <property type="entry name" value="Epoxide_hydrolase"/>
    <property type="match status" value="1"/>
</dbReference>
<evidence type="ECO:0000256" key="3">
    <source>
        <dbReference type="ARBA" id="ARBA00022801"/>
    </source>
</evidence>
<protein>
    <submittedName>
        <fullName evidence="4">Epoxide hydrolase</fullName>
    </submittedName>
</protein>
<accession>A0A6M7TBZ8</accession>
<dbReference type="InterPro" id="IPR010497">
    <property type="entry name" value="Epoxide_hydro_N"/>
</dbReference>
<keyword evidence="5" id="KW-1185">Reference proteome</keyword>
<dbReference type="EMBL" id="QZXA01000004">
    <property type="protein sequence ID" value="RJT34466.1"/>
    <property type="molecule type" value="Genomic_DNA"/>
</dbReference>
<proteinExistence type="inferred from homology"/>
<dbReference type="Pfam" id="PF06441">
    <property type="entry name" value="EHN"/>
    <property type="match status" value="1"/>
</dbReference>